<feature type="transmembrane region" description="Helical" evidence="5">
    <location>
        <begin position="179"/>
        <end position="197"/>
    </location>
</feature>
<evidence type="ECO:0000256" key="3">
    <source>
        <dbReference type="ARBA" id="ARBA00022989"/>
    </source>
</evidence>
<dbReference type="InterPro" id="IPR007016">
    <property type="entry name" value="O-antigen_ligase-rel_domated"/>
</dbReference>
<reference evidence="7 8" key="1">
    <citation type="journal article" date="2018" name="MBio">
        <title>Insights into the evolution of host association through the isolation and characterization of a novel human periodontal pathobiont, Desulfobulbus oralis.</title>
        <authorList>
            <person name="Cross K.L."/>
            <person name="Chirania P."/>
            <person name="Xiong W."/>
            <person name="Beall C.J."/>
            <person name="Elkins J.G."/>
            <person name="Giannone R.J."/>
            <person name="Griffen A.L."/>
            <person name="Guss A.M."/>
            <person name="Hettich R.L."/>
            <person name="Joshi S.S."/>
            <person name="Mokrzan E.M."/>
            <person name="Martin R.K."/>
            <person name="Zhulin I.B."/>
            <person name="Leys E.J."/>
            <person name="Podar M."/>
        </authorList>
    </citation>
    <scope>NUCLEOTIDE SEQUENCE [LARGE SCALE GENOMIC DNA]</scope>
    <source>
        <strain evidence="7 8">ORNL</strain>
    </source>
</reference>
<comment type="subcellular location">
    <subcellularLocation>
        <location evidence="1">Membrane</location>
        <topology evidence="1">Multi-pass membrane protein</topology>
    </subcellularLocation>
</comment>
<dbReference type="PANTHER" id="PTHR37422:SF13">
    <property type="entry name" value="LIPOPOLYSACCHARIDE BIOSYNTHESIS PROTEIN PA4999-RELATED"/>
    <property type="match status" value="1"/>
</dbReference>
<protein>
    <recommendedName>
        <fullName evidence="6">O-antigen ligase-related domain-containing protein</fullName>
    </recommendedName>
</protein>
<keyword evidence="8" id="KW-1185">Reference proteome</keyword>
<dbReference type="RefSeq" id="WP_104937314.1">
    <property type="nucleotide sequence ID" value="NZ_CP021255.1"/>
</dbReference>
<organism evidence="7 8">
    <name type="scientific">Desulfobulbus oralis</name>
    <dbReference type="NCBI Taxonomy" id="1986146"/>
    <lineage>
        <taxon>Bacteria</taxon>
        <taxon>Pseudomonadati</taxon>
        <taxon>Thermodesulfobacteriota</taxon>
        <taxon>Desulfobulbia</taxon>
        <taxon>Desulfobulbales</taxon>
        <taxon>Desulfobulbaceae</taxon>
        <taxon>Desulfobulbus</taxon>
    </lineage>
</organism>
<gene>
    <name evidence="7" type="ORF">CAY53_12005</name>
</gene>
<feature type="transmembrane region" description="Helical" evidence="5">
    <location>
        <begin position="322"/>
        <end position="348"/>
    </location>
</feature>
<accession>A0A2L1GR28</accession>
<evidence type="ECO:0000259" key="6">
    <source>
        <dbReference type="Pfam" id="PF04932"/>
    </source>
</evidence>
<dbReference type="Proteomes" id="UP000239867">
    <property type="component" value="Chromosome"/>
</dbReference>
<feature type="transmembrane region" description="Helical" evidence="5">
    <location>
        <begin position="112"/>
        <end position="133"/>
    </location>
</feature>
<name>A0A2L1GR28_9BACT</name>
<feature type="transmembrane region" description="Helical" evidence="5">
    <location>
        <begin position="203"/>
        <end position="219"/>
    </location>
</feature>
<dbReference type="GO" id="GO:0016020">
    <property type="term" value="C:membrane"/>
    <property type="evidence" value="ECO:0007669"/>
    <property type="project" value="UniProtKB-SubCell"/>
</dbReference>
<evidence type="ECO:0000313" key="8">
    <source>
        <dbReference type="Proteomes" id="UP000239867"/>
    </source>
</evidence>
<keyword evidence="2 5" id="KW-0812">Transmembrane</keyword>
<evidence type="ECO:0000256" key="2">
    <source>
        <dbReference type="ARBA" id="ARBA00022692"/>
    </source>
</evidence>
<feature type="transmembrane region" description="Helical" evidence="5">
    <location>
        <begin position="153"/>
        <end position="172"/>
    </location>
</feature>
<evidence type="ECO:0000256" key="1">
    <source>
        <dbReference type="ARBA" id="ARBA00004141"/>
    </source>
</evidence>
<dbReference type="AlphaFoldDB" id="A0A2L1GR28"/>
<dbReference type="EMBL" id="CP021255">
    <property type="protein sequence ID" value="AVD72110.1"/>
    <property type="molecule type" value="Genomic_DNA"/>
</dbReference>
<feature type="transmembrane region" description="Helical" evidence="5">
    <location>
        <begin position="360"/>
        <end position="378"/>
    </location>
</feature>
<dbReference type="PANTHER" id="PTHR37422">
    <property type="entry name" value="TEICHURONIC ACID BIOSYNTHESIS PROTEIN TUAE"/>
    <property type="match status" value="1"/>
</dbReference>
<dbReference type="KEGG" id="deo:CAY53_12005"/>
<proteinExistence type="predicted"/>
<keyword evidence="3 5" id="KW-1133">Transmembrane helix</keyword>
<evidence type="ECO:0000256" key="4">
    <source>
        <dbReference type="ARBA" id="ARBA00023136"/>
    </source>
</evidence>
<sequence length="414" mass="46767">MSGADFRRCMGHLNSWLLVLVAFCLPISTTATSIAALLCVLGWALGGDYRRKLAEIAANPMSRAVLAYVAVLLAGLTWNEQLAESLNGIHKQWKILLMPFFLGIIRPKQRRLVLWAFIAGMALMTLSTFLAWFGLIRYTGVPPEQLTRKTYHVVYNPMLALAIYLVLHQLIWTRLRQRWMRPALVLLTILMLTSMFMTDGRTGQMAVLILLGLYFFQYFQGSRWKAALALVLVPVLVFCASYKISSTFRGRIEQARQEIAIFNHNPRTSVGQRLFFWQQSLQIFRDAPLLGVGTGGFAPAYAEHNRTYTPYMPPSSNPHSQYILALVQGGLLGLAALLGLFVTQFYLALKSGDEWGRLRLAFPLFFLVIMLTESYLLIHETGILFSLFAAVLYKEDRPEGRRLTRQVAPGPEPV</sequence>
<feature type="transmembrane region" description="Helical" evidence="5">
    <location>
        <begin position="226"/>
        <end position="244"/>
    </location>
</feature>
<dbReference type="InterPro" id="IPR051533">
    <property type="entry name" value="WaaL-like"/>
</dbReference>
<dbReference type="OrthoDB" id="5292786at2"/>
<dbReference type="Pfam" id="PF04932">
    <property type="entry name" value="Wzy_C"/>
    <property type="match status" value="1"/>
</dbReference>
<feature type="transmembrane region" description="Helical" evidence="5">
    <location>
        <begin position="16"/>
        <end position="44"/>
    </location>
</feature>
<evidence type="ECO:0000313" key="7">
    <source>
        <dbReference type="EMBL" id="AVD72110.1"/>
    </source>
</evidence>
<evidence type="ECO:0000256" key="5">
    <source>
        <dbReference type="SAM" id="Phobius"/>
    </source>
</evidence>
<keyword evidence="4 5" id="KW-0472">Membrane</keyword>
<feature type="domain" description="O-antigen ligase-related" evidence="6">
    <location>
        <begin position="187"/>
        <end position="338"/>
    </location>
</feature>